<dbReference type="AlphaFoldDB" id="A0A7W7ZRP8"/>
<proteinExistence type="predicted"/>
<reference evidence="1 2" key="1">
    <citation type="submission" date="2020-08" db="EMBL/GenBank/DDBJ databases">
        <title>Genomic Encyclopedia of Type Strains, Phase IV (KMG-V): Genome sequencing to study the core and pangenomes of soil and plant-associated prokaryotes.</title>
        <authorList>
            <person name="Whitman W."/>
        </authorList>
    </citation>
    <scope>NUCLEOTIDE SEQUENCE [LARGE SCALE GENOMIC DNA]</scope>
    <source>
        <strain evidence="1 2">X5P3</strain>
    </source>
</reference>
<dbReference type="RefSeq" id="WP_221314424.1">
    <property type="nucleotide sequence ID" value="NZ_JACHIO010000011.1"/>
</dbReference>
<name>A0A7W7ZRP8_9BACT</name>
<evidence type="ECO:0000313" key="1">
    <source>
        <dbReference type="EMBL" id="MBB5064482.1"/>
    </source>
</evidence>
<comment type="caution">
    <text evidence="1">The sequence shown here is derived from an EMBL/GenBank/DDBJ whole genome shotgun (WGS) entry which is preliminary data.</text>
</comment>
<sequence length="288" mass="32271">MNNLSSVDRARIISALVEGNSINAISRMLGFSTNTITKLLVQMGDTCRAYHDEHVTGVAAKRVHCDEIWSFVGAKMANVNEEQIAQDWGDAWTWTALDADSKLVISYLVGQRGAAWAKVFMEDVASRLTSRVQLTTDGHRAYAESVEGAFGMDVDYAMLIKLYGSDTALDRRYSTGQCIGTQTAVLAGSQDPLHISTSYVERLNLTTRMHIRRFTRLTNAFSKKLENHEAAIALHFMHYNFCRVHKTLRVTPAMEAGLVHHVWTIEELVAILPTPIVKRRGPYKKRAE</sequence>
<evidence type="ECO:0000313" key="2">
    <source>
        <dbReference type="Proteomes" id="UP000584867"/>
    </source>
</evidence>
<dbReference type="EMBL" id="JACHIO010000011">
    <property type="protein sequence ID" value="MBB5064482.1"/>
    <property type="molecule type" value="Genomic_DNA"/>
</dbReference>
<gene>
    <name evidence="1" type="ORF">HDF15_002840</name>
</gene>
<protein>
    <submittedName>
        <fullName evidence="1">IS1 family transposase</fullName>
    </submittedName>
</protein>
<organism evidence="1 2">
    <name type="scientific">Granulicella mallensis</name>
    <dbReference type="NCBI Taxonomy" id="940614"/>
    <lineage>
        <taxon>Bacteria</taxon>
        <taxon>Pseudomonadati</taxon>
        <taxon>Acidobacteriota</taxon>
        <taxon>Terriglobia</taxon>
        <taxon>Terriglobales</taxon>
        <taxon>Acidobacteriaceae</taxon>
        <taxon>Granulicella</taxon>
    </lineage>
</organism>
<accession>A0A7W7ZRP8</accession>
<dbReference type="Proteomes" id="UP000584867">
    <property type="component" value="Unassembled WGS sequence"/>
</dbReference>